<name>A0A2C9D6G3_9HYPH</name>
<accession>A0A2C9D6G3</accession>
<gene>
    <name evidence="1" type="ORF">HDIA_2373</name>
</gene>
<proteinExistence type="predicted"/>
<evidence type="ECO:0000313" key="2">
    <source>
        <dbReference type="Proteomes" id="UP000223606"/>
    </source>
</evidence>
<dbReference type="Proteomes" id="UP000223606">
    <property type="component" value="Chromosome 1"/>
</dbReference>
<protein>
    <submittedName>
        <fullName evidence="1">Uncharacterized protein</fullName>
    </submittedName>
</protein>
<dbReference type="AlphaFoldDB" id="A0A2C9D6G3"/>
<organism evidence="1 2">
    <name type="scientific">Hartmannibacter diazotrophicus</name>
    <dbReference type="NCBI Taxonomy" id="1482074"/>
    <lineage>
        <taxon>Bacteria</taxon>
        <taxon>Pseudomonadati</taxon>
        <taxon>Pseudomonadota</taxon>
        <taxon>Alphaproteobacteria</taxon>
        <taxon>Hyphomicrobiales</taxon>
        <taxon>Pleomorphomonadaceae</taxon>
        <taxon>Hartmannibacter</taxon>
    </lineage>
</organism>
<dbReference type="EMBL" id="LT960614">
    <property type="protein sequence ID" value="SON55914.1"/>
    <property type="molecule type" value="Genomic_DNA"/>
</dbReference>
<evidence type="ECO:0000313" key="1">
    <source>
        <dbReference type="EMBL" id="SON55914.1"/>
    </source>
</evidence>
<sequence>MCSPQNPRGMHDNDILMKCGYVRLDLFQHMDLGARFINPA</sequence>
<dbReference type="KEGG" id="hdi:HDIA_2373"/>
<reference evidence="2" key="1">
    <citation type="submission" date="2017-09" db="EMBL/GenBank/DDBJ databases">
        <title>Genome sequence of Nannocystis excedens DSM 71.</title>
        <authorList>
            <person name="Blom J."/>
        </authorList>
    </citation>
    <scope>NUCLEOTIDE SEQUENCE [LARGE SCALE GENOMIC DNA]</scope>
    <source>
        <strain evidence="2">type strain: E19</strain>
    </source>
</reference>
<keyword evidence="2" id="KW-1185">Reference proteome</keyword>